<sequence>MSRTPIEIAETFYAHWSADRMEDALAMLADDVFYDNVPVSFPKITGRDGVRQFHVDFGFGKDFRAEFKIVNIAVSGNIVLSERVDVFFHSSGGTITLPVMGTLTIENDMITVWRDYFDPTDFERQLSQITR</sequence>
<organism evidence="2 3">
    <name type="scientific">Paracidovorax wautersii</name>
    <dbReference type="NCBI Taxonomy" id="1177982"/>
    <lineage>
        <taxon>Bacteria</taxon>
        <taxon>Pseudomonadati</taxon>
        <taxon>Pseudomonadota</taxon>
        <taxon>Betaproteobacteria</taxon>
        <taxon>Burkholderiales</taxon>
        <taxon>Comamonadaceae</taxon>
        <taxon>Paracidovorax</taxon>
    </lineage>
</organism>
<evidence type="ECO:0000259" key="1">
    <source>
        <dbReference type="Pfam" id="PF07858"/>
    </source>
</evidence>
<dbReference type="Proteomes" id="UP000461670">
    <property type="component" value="Unassembled WGS sequence"/>
</dbReference>
<keyword evidence="2" id="KW-0378">Hydrolase</keyword>
<feature type="domain" description="Limonene-1,2-epoxide hydrolase" evidence="1">
    <location>
        <begin position="5"/>
        <end position="124"/>
    </location>
</feature>
<gene>
    <name evidence="2" type="primary">limA</name>
    <name evidence="2" type="ORF">GAK30_01124</name>
</gene>
<dbReference type="SUPFAM" id="SSF54427">
    <property type="entry name" value="NTF2-like"/>
    <property type="match status" value="1"/>
</dbReference>
<dbReference type="InterPro" id="IPR013100">
    <property type="entry name" value="LEH"/>
</dbReference>
<evidence type="ECO:0000313" key="2">
    <source>
        <dbReference type="EMBL" id="KAF1022536.1"/>
    </source>
</evidence>
<dbReference type="EMBL" id="WNDQ01000011">
    <property type="protein sequence ID" value="KAF1022536.1"/>
    <property type="molecule type" value="Genomic_DNA"/>
</dbReference>
<name>A0A7V8FQL4_9BURK</name>
<proteinExistence type="predicted"/>
<dbReference type="Pfam" id="PF07858">
    <property type="entry name" value="LEH"/>
    <property type="match status" value="1"/>
</dbReference>
<dbReference type="AlphaFoldDB" id="A0A7V8FQL4"/>
<dbReference type="InterPro" id="IPR032710">
    <property type="entry name" value="NTF2-like_dom_sf"/>
</dbReference>
<reference evidence="3" key="1">
    <citation type="journal article" date="2020" name="MBio">
        <title>Horizontal gene transfer to a defensive symbiont with a reduced genome amongst a multipartite beetle microbiome.</title>
        <authorList>
            <person name="Waterworth S.C."/>
            <person name="Florez L.V."/>
            <person name="Rees E.R."/>
            <person name="Hertweck C."/>
            <person name="Kaltenpoth M."/>
            <person name="Kwan J.C."/>
        </authorList>
    </citation>
    <scope>NUCLEOTIDE SEQUENCE [LARGE SCALE GENOMIC DNA]</scope>
</reference>
<dbReference type="GO" id="GO:0016787">
    <property type="term" value="F:hydrolase activity"/>
    <property type="evidence" value="ECO:0007669"/>
    <property type="project" value="UniProtKB-KW"/>
</dbReference>
<accession>A0A7V8FQL4</accession>
<evidence type="ECO:0000313" key="3">
    <source>
        <dbReference type="Proteomes" id="UP000461670"/>
    </source>
</evidence>
<comment type="caution">
    <text evidence="2">The sequence shown here is derived from an EMBL/GenBank/DDBJ whole genome shotgun (WGS) entry which is preliminary data.</text>
</comment>
<protein>
    <submittedName>
        <fullName evidence="2">Limonene-1,2-epoxide hydrolase</fullName>
    </submittedName>
</protein>
<dbReference type="Gene3D" id="3.10.450.50">
    <property type="match status" value="1"/>
</dbReference>